<comment type="caution">
    <text evidence="1">The sequence shown here is derived from an EMBL/GenBank/DDBJ whole genome shotgun (WGS) entry which is preliminary data.</text>
</comment>
<evidence type="ECO:0000313" key="1">
    <source>
        <dbReference type="EMBL" id="GMH48459.1"/>
    </source>
</evidence>
<protein>
    <submittedName>
        <fullName evidence="1">Uncharacterized protein</fullName>
    </submittedName>
</protein>
<name>A0A9W6ZDB5_9STRA</name>
<evidence type="ECO:0000313" key="2">
    <source>
        <dbReference type="Proteomes" id="UP001162640"/>
    </source>
</evidence>
<dbReference type="AlphaFoldDB" id="A0A9W6ZDB5"/>
<dbReference type="Proteomes" id="UP001162640">
    <property type="component" value="Unassembled WGS sequence"/>
</dbReference>
<sequence>MTIPDSLQTFDDDVFFKCSKLVPSNIDINDEYDPNDKTPEVFAHLRSQQLLSSTPPAQHTDEFMHTPEFGIHFVGFVPVDALMALRLATKG</sequence>
<proteinExistence type="predicted"/>
<gene>
    <name evidence="1" type="ORF">TL16_g00293</name>
</gene>
<organism evidence="1 2">
    <name type="scientific">Triparma laevis f. inornata</name>
    <dbReference type="NCBI Taxonomy" id="1714386"/>
    <lineage>
        <taxon>Eukaryota</taxon>
        <taxon>Sar</taxon>
        <taxon>Stramenopiles</taxon>
        <taxon>Ochrophyta</taxon>
        <taxon>Bolidophyceae</taxon>
        <taxon>Parmales</taxon>
        <taxon>Triparmaceae</taxon>
        <taxon>Triparma</taxon>
    </lineage>
</organism>
<dbReference type="EMBL" id="BLQM01000005">
    <property type="protein sequence ID" value="GMH48459.1"/>
    <property type="molecule type" value="Genomic_DNA"/>
</dbReference>
<accession>A0A9W6ZDB5</accession>
<reference evidence="2" key="1">
    <citation type="journal article" date="2023" name="Commun. Biol.">
        <title>Genome analysis of Parmales, the sister group of diatoms, reveals the evolutionary specialization of diatoms from phago-mixotrophs to photoautotrophs.</title>
        <authorList>
            <person name="Ban H."/>
            <person name="Sato S."/>
            <person name="Yoshikawa S."/>
            <person name="Yamada K."/>
            <person name="Nakamura Y."/>
            <person name="Ichinomiya M."/>
            <person name="Sato N."/>
            <person name="Blanc-Mathieu R."/>
            <person name="Endo H."/>
            <person name="Kuwata A."/>
            <person name="Ogata H."/>
        </authorList>
    </citation>
    <scope>NUCLEOTIDE SEQUENCE [LARGE SCALE GENOMIC DNA]</scope>
</reference>